<evidence type="ECO:0000256" key="2">
    <source>
        <dbReference type="SAM" id="SignalP"/>
    </source>
</evidence>
<name>A0A5D4XU52_9GAMM</name>
<dbReference type="InterPro" id="IPR043504">
    <property type="entry name" value="Peptidase_S1_PA_chymotrypsin"/>
</dbReference>
<dbReference type="SMART" id="SM00020">
    <property type="entry name" value="Tryp_SPc"/>
    <property type="match status" value="1"/>
</dbReference>
<comment type="caution">
    <text evidence="4">The sequence shown here is derived from an EMBL/GenBank/DDBJ whole genome shotgun (WGS) entry which is preliminary data.</text>
</comment>
<dbReference type="OrthoDB" id="267336at2"/>
<evidence type="ECO:0000313" key="4">
    <source>
        <dbReference type="EMBL" id="TYT27021.1"/>
    </source>
</evidence>
<keyword evidence="4" id="KW-0645">Protease</keyword>
<keyword evidence="5" id="KW-1185">Reference proteome</keyword>
<feature type="chain" id="PRO_5022857576" evidence="2">
    <location>
        <begin position="19"/>
        <end position="274"/>
    </location>
</feature>
<dbReference type="GO" id="GO:0004252">
    <property type="term" value="F:serine-type endopeptidase activity"/>
    <property type="evidence" value="ECO:0007669"/>
    <property type="project" value="InterPro"/>
</dbReference>
<evidence type="ECO:0000256" key="1">
    <source>
        <dbReference type="ARBA" id="ARBA00023157"/>
    </source>
</evidence>
<reference evidence="4 5" key="1">
    <citation type="submission" date="2019-08" db="EMBL/GenBank/DDBJ databases">
        <title>Luteimonas viscosus sp. nov., isolated from soil of a sunflower field.</title>
        <authorList>
            <person name="Jianli Z."/>
            <person name="Ying Z."/>
        </authorList>
    </citation>
    <scope>NUCLEOTIDE SEQUENCE [LARGE SCALE GENOMIC DNA]</scope>
    <source>
        <strain evidence="4 5">XBU10</strain>
    </source>
</reference>
<dbReference type="InterPro" id="IPR009003">
    <property type="entry name" value="Peptidase_S1_PA"/>
</dbReference>
<dbReference type="InterPro" id="IPR001314">
    <property type="entry name" value="Peptidase_S1A"/>
</dbReference>
<dbReference type="RefSeq" id="WP_149103574.1">
    <property type="nucleotide sequence ID" value="NZ_VTFT01000001.1"/>
</dbReference>
<dbReference type="Proteomes" id="UP000324973">
    <property type="component" value="Unassembled WGS sequence"/>
</dbReference>
<evidence type="ECO:0000259" key="3">
    <source>
        <dbReference type="PROSITE" id="PS50240"/>
    </source>
</evidence>
<dbReference type="SUPFAM" id="SSF50494">
    <property type="entry name" value="Trypsin-like serine proteases"/>
    <property type="match status" value="1"/>
</dbReference>
<dbReference type="InterPro" id="IPR001254">
    <property type="entry name" value="Trypsin_dom"/>
</dbReference>
<proteinExistence type="predicted"/>
<keyword evidence="4" id="KW-0378">Hydrolase</keyword>
<evidence type="ECO:0000313" key="5">
    <source>
        <dbReference type="Proteomes" id="UP000324973"/>
    </source>
</evidence>
<keyword evidence="2" id="KW-0732">Signal</keyword>
<accession>A0A5D4XU52</accession>
<protein>
    <submittedName>
        <fullName evidence="4">Trypsin-like serine protease</fullName>
    </submittedName>
</protein>
<dbReference type="AlphaFoldDB" id="A0A5D4XU52"/>
<dbReference type="PROSITE" id="PS50240">
    <property type="entry name" value="TRYPSIN_DOM"/>
    <property type="match status" value="1"/>
</dbReference>
<gene>
    <name evidence="4" type="ORF">FZO89_12545</name>
</gene>
<dbReference type="Gene3D" id="2.40.10.10">
    <property type="entry name" value="Trypsin-like serine proteases"/>
    <property type="match status" value="1"/>
</dbReference>
<sequence>MLRLLLLSLLAATSSASAVVIRHDVDDTEYRVTAAEFPALVDMPGEGHGVLVEPRWVVTAAHTIPSQPGPWQVVINGVPRNVERVVTHPGYKLPPHALIHQAMATGEAVLVLVLLASSDDIAMLKLSEAVTDVVPAPLYLGSDEANRIVRILGKGAAGTGAIGHDPQGPNRTELRRAFNTVTSAHERWFCYVFDAPPSGLPLEGILGNGDSGGPALIEVDGQWRLAGLASWKFLEGDVRTVWPGRYGQSACNVRISHYASWIEGVIAGEPPAAG</sequence>
<organism evidence="4 5">
    <name type="scientific">Luteimonas viscosa</name>
    <dbReference type="NCBI Taxonomy" id="1132694"/>
    <lineage>
        <taxon>Bacteria</taxon>
        <taxon>Pseudomonadati</taxon>
        <taxon>Pseudomonadota</taxon>
        <taxon>Gammaproteobacteria</taxon>
        <taxon>Lysobacterales</taxon>
        <taxon>Lysobacteraceae</taxon>
        <taxon>Luteimonas</taxon>
    </lineage>
</organism>
<feature type="signal peptide" evidence="2">
    <location>
        <begin position="1"/>
        <end position="18"/>
    </location>
</feature>
<dbReference type="PANTHER" id="PTHR24250">
    <property type="entry name" value="CHYMOTRYPSIN-RELATED"/>
    <property type="match status" value="1"/>
</dbReference>
<dbReference type="PANTHER" id="PTHR24250:SF27">
    <property type="entry name" value="ELASTASE 2 LIKE"/>
    <property type="match status" value="1"/>
</dbReference>
<keyword evidence="1" id="KW-1015">Disulfide bond</keyword>
<feature type="domain" description="Peptidase S1" evidence="3">
    <location>
        <begin position="20"/>
        <end position="267"/>
    </location>
</feature>
<dbReference type="Pfam" id="PF00089">
    <property type="entry name" value="Trypsin"/>
    <property type="match status" value="1"/>
</dbReference>
<dbReference type="GO" id="GO:0006508">
    <property type="term" value="P:proteolysis"/>
    <property type="evidence" value="ECO:0007669"/>
    <property type="project" value="UniProtKB-KW"/>
</dbReference>
<dbReference type="PRINTS" id="PR00722">
    <property type="entry name" value="CHYMOTRYPSIN"/>
</dbReference>
<dbReference type="EMBL" id="VTFT01000001">
    <property type="protein sequence ID" value="TYT27021.1"/>
    <property type="molecule type" value="Genomic_DNA"/>
</dbReference>